<feature type="domain" description="Flagellar protein FlgJ N-terminal" evidence="1">
    <location>
        <begin position="60"/>
        <end position="108"/>
    </location>
</feature>
<keyword evidence="3" id="KW-1185">Reference proteome</keyword>
<dbReference type="STRING" id="1121266.SAMN02745883_01325"/>
<keyword evidence="2" id="KW-0969">Cilium</keyword>
<evidence type="ECO:0000313" key="2">
    <source>
        <dbReference type="EMBL" id="SHK11809.1"/>
    </source>
</evidence>
<dbReference type="AlphaFoldDB" id="A0A1M6PV38"/>
<evidence type="ECO:0000259" key="1">
    <source>
        <dbReference type="Pfam" id="PF10135"/>
    </source>
</evidence>
<organism evidence="2 3">
    <name type="scientific">Caminicella sporogenes DSM 14501</name>
    <dbReference type="NCBI Taxonomy" id="1121266"/>
    <lineage>
        <taxon>Bacteria</taxon>
        <taxon>Bacillati</taxon>
        <taxon>Bacillota</taxon>
        <taxon>Clostridia</taxon>
        <taxon>Peptostreptococcales</taxon>
        <taxon>Caminicellaceae</taxon>
        <taxon>Caminicella</taxon>
    </lineage>
</organism>
<proteinExistence type="predicted"/>
<evidence type="ECO:0000313" key="3">
    <source>
        <dbReference type="Proteomes" id="UP000184082"/>
    </source>
</evidence>
<dbReference type="EMBL" id="FRAJ01000009">
    <property type="protein sequence ID" value="SHK11809.1"/>
    <property type="molecule type" value="Genomic_DNA"/>
</dbReference>
<protein>
    <submittedName>
        <fullName evidence="2">Flagellar protein FlgJ</fullName>
    </submittedName>
</protein>
<dbReference type="Proteomes" id="UP000184082">
    <property type="component" value="Unassembled WGS sequence"/>
</dbReference>
<keyword evidence="2" id="KW-0282">Flagellum</keyword>
<gene>
    <name evidence="2" type="ORF">SAMN02745883_01325</name>
</gene>
<reference evidence="2 3" key="1">
    <citation type="submission" date="2016-11" db="EMBL/GenBank/DDBJ databases">
        <authorList>
            <person name="Jaros S."/>
            <person name="Januszkiewicz K."/>
            <person name="Wedrychowicz H."/>
        </authorList>
    </citation>
    <scope>NUCLEOTIDE SEQUENCE [LARGE SCALE GENOMIC DNA]</scope>
    <source>
        <strain evidence="2 3">DSM 14501</strain>
    </source>
</reference>
<dbReference type="InterPro" id="IPR019301">
    <property type="entry name" value="Flagellar_prot_FlgJ_N"/>
</dbReference>
<name>A0A1M6PV38_9FIRM</name>
<dbReference type="Pfam" id="PF10135">
    <property type="entry name" value="Rod-binding"/>
    <property type="match status" value="1"/>
</dbReference>
<dbReference type="PRINTS" id="PR01002">
    <property type="entry name" value="FLGFLGJ"/>
</dbReference>
<keyword evidence="2" id="KW-0966">Cell projection</keyword>
<sequence length="118" mass="13563">MKINDINLQSKIYQSKIKASKQNTQQFKEMLEKAKQNNDTEALKSACKQFEAIFVNMLLKNMRKTVVEGGFIKKSHAREIFEGMLDEEIAKEVSKGQGIGLAKIMYEQLSKNINFDKE</sequence>
<dbReference type="RefSeq" id="WP_072966802.1">
    <property type="nucleotide sequence ID" value="NZ_FRAJ01000009.1"/>
</dbReference>
<accession>A0A1M6PV38</accession>